<evidence type="ECO:0000256" key="4">
    <source>
        <dbReference type="ARBA" id="ARBA00022989"/>
    </source>
</evidence>
<feature type="transmembrane region" description="Helical" evidence="6">
    <location>
        <begin position="233"/>
        <end position="261"/>
    </location>
</feature>
<comment type="caution">
    <text evidence="8">The sequence shown here is derived from an EMBL/GenBank/DDBJ whole genome shotgun (WGS) entry which is preliminary data.</text>
</comment>
<feature type="transmembrane region" description="Helical" evidence="6">
    <location>
        <begin position="20"/>
        <end position="46"/>
    </location>
</feature>
<dbReference type="InterPro" id="IPR011701">
    <property type="entry name" value="MFS"/>
</dbReference>
<name>A0ABV9ER82_9ACTN</name>
<keyword evidence="4 6" id="KW-1133">Transmembrane helix</keyword>
<dbReference type="Gene3D" id="1.20.1250.20">
    <property type="entry name" value="MFS general substrate transporter like domains"/>
    <property type="match status" value="2"/>
</dbReference>
<dbReference type="Pfam" id="PF07690">
    <property type="entry name" value="MFS_1"/>
    <property type="match status" value="1"/>
</dbReference>
<dbReference type="InterPro" id="IPR036259">
    <property type="entry name" value="MFS_trans_sf"/>
</dbReference>
<feature type="transmembrane region" description="Helical" evidence="6">
    <location>
        <begin position="300"/>
        <end position="319"/>
    </location>
</feature>
<feature type="transmembrane region" description="Helical" evidence="6">
    <location>
        <begin position="273"/>
        <end position="293"/>
    </location>
</feature>
<dbReference type="Proteomes" id="UP001595891">
    <property type="component" value="Unassembled WGS sequence"/>
</dbReference>
<evidence type="ECO:0000256" key="1">
    <source>
        <dbReference type="ARBA" id="ARBA00004651"/>
    </source>
</evidence>
<evidence type="ECO:0000313" key="9">
    <source>
        <dbReference type="Proteomes" id="UP001595891"/>
    </source>
</evidence>
<evidence type="ECO:0000259" key="7">
    <source>
        <dbReference type="PROSITE" id="PS50850"/>
    </source>
</evidence>
<accession>A0ABV9ER82</accession>
<feature type="domain" description="Major facilitator superfamily (MFS) profile" evidence="7">
    <location>
        <begin position="18"/>
        <end position="414"/>
    </location>
</feature>
<sequence>MDDGDGRKIGLAGRRSLRGLIGVLGADFAALSANRLLSIAVPWLVLTTTGSPAMTGLVAFCQITPFVIAQALAGPLIDRIGPRRVAITGDLVSMAAMVVAPLLFVAGGLHLWALMVLMAVVGAADGPAIAAKSVFVPSVTRAARAPIERGTGLIAAVERTATVAGPGIAGVLVAAFGGAQALWLAAALFGLAAVVTTATLADPAPDPAAATTTETGGYVAQLRQGAAFLRQDGLLRAIVGMLVATNLLDQAFMAVLLPVWALESGHGAETVGLVVSVFAGTSILAALLAATLADRLPRHIVYMVGFVVGGIPRFIVMALGFPLWVVLAVFAVGGLGSGFVNPIIGAVSYERIPARLLGRVRTLTSALAWAGIPFGGPFAALVLALAGLNGALLVVGGLYLVAIVVPGLRPEWSQMGRVAPTIDISTESALTTAEQEKGTKNGRAA</sequence>
<dbReference type="EMBL" id="JBHSFN010000026">
    <property type="protein sequence ID" value="MFC4590855.1"/>
    <property type="molecule type" value="Genomic_DNA"/>
</dbReference>
<dbReference type="CDD" id="cd06173">
    <property type="entry name" value="MFS_MefA_like"/>
    <property type="match status" value="1"/>
</dbReference>
<keyword evidence="3 6" id="KW-0812">Transmembrane</keyword>
<dbReference type="SUPFAM" id="SSF103473">
    <property type="entry name" value="MFS general substrate transporter"/>
    <property type="match status" value="1"/>
</dbReference>
<feature type="transmembrane region" description="Helical" evidence="6">
    <location>
        <begin position="366"/>
        <end position="385"/>
    </location>
</feature>
<reference evidence="9" key="1">
    <citation type="journal article" date="2019" name="Int. J. Syst. Evol. Microbiol.">
        <title>The Global Catalogue of Microorganisms (GCM) 10K type strain sequencing project: providing services to taxonomists for standard genome sequencing and annotation.</title>
        <authorList>
            <consortium name="The Broad Institute Genomics Platform"/>
            <consortium name="The Broad Institute Genome Sequencing Center for Infectious Disease"/>
            <person name="Wu L."/>
            <person name="Ma J."/>
        </authorList>
    </citation>
    <scope>NUCLEOTIDE SEQUENCE [LARGE SCALE GENOMIC DNA]</scope>
    <source>
        <strain evidence="9">CCUG 49560</strain>
    </source>
</reference>
<evidence type="ECO:0000256" key="6">
    <source>
        <dbReference type="SAM" id="Phobius"/>
    </source>
</evidence>
<keyword evidence="2" id="KW-1003">Cell membrane</keyword>
<organism evidence="8 9">
    <name type="scientific">Sphaerisporangium corydalis</name>
    <dbReference type="NCBI Taxonomy" id="1441875"/>
    <lineage>
        <taxon>Bacteria</taxon>
        <taxon>Bacillati</taxon>
        <taxon>Actinomycetota</taxon>
        <taxon>Actinomycetes</taxon>
        <taxon>Streptosporangiales</taxon>
        <taxon>Streptosporangiaceae</taxon>
        <taxon>Sphaerisporangium</taxon>
    </lineage>
</organism>
<keyword evidence="5 6" id="KW-0472">Membrane</keyword>
<gene>
    <name evidence="8" type="ORF">ACFO8L_32490</name>
</gene>
<dbReference type="RefSeq" id="WP_262844270.1">
    <property type="nucleotide sequence ID" value="NZ_JANZYP010000027.1"/>
</dbReference>
<feature type="transmembrane region" description="Helical" evidence="6">
    <location>
        <begin position="325"/>
        <end position="345"/>
    </location>
</feature>
<dbReference type="InterPro" id="IPR020846">
    <property type="entry name" value="MFS_dom"/>
</dbReference>
<keyword evidence="9" id="KW-1185">Reference proteome</keyword>
<protein>
    <submittedName>
        <fullName evidence="8">MFS transporter</fullName>
    </submittedName>
</protein>
<evidence type="ECO:0000256" key="3">
    <source>
        <dbReference type="ARBA" id="ARBA00022692"/>
    </source>
</evidence>
<proteinExistence type="predicted"/>
<feature type="transmembrane region" description="Helical" evidence="6">
    <location>
        <begin position="52"/>
        <end position="73"/>
    </location>
</feature>
<dbReference type="PANTHER" id="PTHR23513">
    <property type="entry name" value="INTEGRAL MEMBRANE EFFLUX PROTEIN-RELATED"/>
    <property type="match status" value="1"/>
</dbReference>
<feature type="transmembrane region" description="Helical" evidence="6">
    <location>
        <begin position="391"/>
        <end position="408"/>
    </location>
</feature>
<comment type="subcellular location">
    <subcellularLocation>
        <location evidence="1">Cell membrane</location>
        <topology evidence="1">Multi-pass membrane protein</topology>
    </subcellularLocation>
</comment>
<evidence type="ECO:0000256" key="2">
    <source>
        <dbReference type="ARBA" id="ARBA00022475"/>
    </source>
</evidence>
<evidence type="ECO:0000313" key="8">
    <source>
        <dbReference type="EMBL" id="MFC4590855.1"/>
    </source>
</evidence>
<dbReference type="PROSITE" id="PS50850">
    <property type="entry name" value="MFS"/>
    <property type="match status" value="1"/>
</dbReference>
<dbReference type="PANTHER" id="PTHR23513:SF6">
    <property type="entry name" value="MAJOR FACILITATOR SUPERFAMILY ASSOCIATED DOMAIN-CONTAINING PROTEIN"/>
    <property type="match status" value="1"/>
</dbReference>
<evidence type="ECO:0000256" key="5">
    <source>
        <dbReference type="ARBA" id="ARBA00023136"/>
    </source>
</evidence>